<dbReference type="OrthoDB" id="3793524at2759"/>
<protein>
    <submittedName>
        <fullName evidence="2">Uncharacterized protein</fullName>
    </submittedName>
</protein>
<keyword evidence="3" id="KW-1185">Reference proteome</keyword>
<reference evidence="2 3" key="1">
    <citation type="journal article" date="2018" name="Sci. Rep.">
        <title>Comparative genomics provides insights into the lifestyle and reveals functional heterogeneity of dark septate endophytic fungi.</title>
        <authorList>
            <person name="Knapp D.G."/>
            <person name="Nemeth J.B."/>
            <person name="Barry K."/>
            <person name="Hainaut M."/>
            <person name="Henrissat B."/>
            <person name="Johnson J."/>
            <person name="Kuo A."/>
            <person name="Lim J.H.P."/>
            <person name="Lipzen A."/>
            <person name="Nolan M."/>
            <person name="Ohm R.A."/>
            <person name="Tamas L."/>
            <person name="Grigoriev I.V."/>
            <person name="Spatafora J.W."/>
            <person name="Nagy L.G."/>
            <person name="Kovacs G.M."/>
        </authorList>
    </citation>
    <scope>NUCLEOTIDE SEQUENCE [LARGE SCALE GENOMIC DNA]</scope>
    <source>
        <strain evidence="2 3">DSE2036</strain>
    </source>
</reference>
<dbReference type="Proteomes" id="UP000244855">
    <property type="component" value="Unassembled WGS sequence"/>
</dbReference>
<evidence type="ECO:0000313" key="3">
    <source>
        <dbReference type="Proteomes" id="UP000244855"/>
    </source>
</evidence>
<gene>
    <name evidence="2" type="ORF">DM02DRAFT_703576</name>
</gene>
<organism evidence="2 3">
    <name type="scientific">Periconia macrospinosa</name>
    <dbReference type="NCBI Taxonomy" id="97972"/>
    <lineage>
        <taxon>Eukaryota</taxon>
        <taxon>Fungi</taxon>
        <taxon>Dikarya</taxon>
        <taxon>Ascomycota</taxon>
        <taxon>Pezizomycotina</taxon>
        <taxon>Dothideomycetes</taxon>
        <taxon>Pleosporomycetidae</taxon>
        <taxon>Pleosporales</taxon>
        <taxon>Massarineae</taxon>
        <taxon>Periconiaceae</taxon>
        <taxon>Periconia</taxon>
    </lineage>
</organism>
<dbReference type="EMBL" id="KZ805349">
    <property type="protein sequence ID" value="PVI01946.1"/>
    <property type="molecule type" value="Genomic_DNA"/>
</dbReference>
<proteinExistence type="predicted"/>
<evidence type="ECO:0000256" key="1">
    <source>
        <dbReference type="SAM" id="MobiDB-lite"/>
    </source>
</evidence>
<accession>A0A2V1DV58</accession>
<sequence>MTNTRQLTTELCSRIRKLQLCKVFSSVISSTDAGILIINSSDISSARTLDSCIPKLEGDMERPAREEDIGIILKDEIFNSEKACTNSQSASQASTHLRPASSYKDFGNGDRFPENISLPIMNTHYNRPYDGSITADPPRRDITEVSAAYSSYWSQMMVWNDWHHRRGQAILAGCDVSSWKIPDIPAQSRQNYWAVQYDIHGAHTRPYGAVRDSQNYYMSDNSQEPSVAELEMGNNLNLEKELEQTRSSLSLHSMLSYRSHTRLNNALQGMTLDVVEEGTGIKLAQEVPKKMLVLFCGRQNVSRFLRTLEREDNENWVGLPVKQEMVIPQEKANAVGFTILISWMRRACSSESRGRMAPIHIPHNLFAAISLVRVLNLLGLDSDAARVDMKVRHVHFARPLSIDDVRSVWKGYPKRSKYVNRLIIEIRNRLALDPERRRQMLRGVEEIEAYVEEVPELFSRVYDQDNDGVHLSLLPLTTSCEEGHVSEEERNVASNDKARKAKILRILPENEG</sequence>
<dbReference type="AlphaFoldDB" id="A0A2V1DV58"/>
<name>A0A2V1DV58_9PLEO</name>
<feature type="region of interest" description="Disordered" evidence="1">
    <location>
        <begin position="84"/>
        <end position="106"/>
    </location>
</feature>
<feature type="compositionally biased region" description="Polar residues" evidence="1">
    <location>
        <begin position="84"/>
        <end position="95"/>
    </location>
</feature>
<evidence type="ECO:0000313" key="2">
    <source>
        <dbReference type="EMBL" id="PVI01946.1"/>
    </source>
</evidence>